<dbReference type="RefSeq" id="WP_119050750.1">
    <property type="nucleotide sequence ID" value="NZ_CP032157.1"/>
</dbReference>
<reference evidence="2 3" key="1">
    <citation type="submission" date="2018-09" db="EMBL/GenBank/DDBJ databases">
        <title>Genome sequencing of strain 6GH32-13.</title>
        <authorList>
            <person name="Weon H.-Y."/>
            <person name="Heo J."/>
            <person name="Kwon S.-W."/>
        </authorList>
    </citation>
    <scope>NUCLEOTIDE SEQUENCE [LARGE SCALE GENOMIC DNA]</scope>
    <source>
        <strain evidence="2 3">5GH32-13</strain>
    </source>
</reference>
<feature type="transmembrane region" description="Helical" evidence="1">
    <location>
        <begin position="97"/>
        <end position="116"/>
    </location>
</feature>
<keyword evidence="1" id="KW-0812">Transmembrane</keyword>
<evidence type="ECO:0000313" key="2">
    <source>
        <dbReference type="EMBL" id="AXY74867.1"/>
    </source>
</evidence>
<dbReference type="Pfam" id="PF10990">
    <property type="entry name" value="DUF2809"/>
    <property type="match status" value="1"/>
</dbReference>
<proteinExistence type="predicted"/>
<dbReference type="OrthoDB" id="5360192at2"/>
<organism evidence="2 3">
    <name type="scientific">Paraflavitalea soli</name>
    <dbReference type="NCBI Taxonomy" id="2315862"/>
    <lineage>
        <taxon>Bacteria</taxon>
        <taxon>Pseudomonadati</taxon>
        <taxon>Bacteroidota</taxon>
        <taxon>Chitinophagia</taxon>
        <taxon>Chitinophagales</taxon>
        <taxon>Chitinophagaceae</taxon>
        <taxon>Paraflavitalea</taxon>
    </lineage>
</organism>
<keyword evidence="1" id="KW-1133">Transmembrane helix</keyword>
<gene>
    <name evidence="2" type="ORF">D3H65_13110</name>
</gene>
<evidence type="ECO:0000256" key="1">
    <source>
        <dbReference type="SAM" id="Phobius"/>
    </source>
</evidence>
<dbReference type="Proteomes" id="UP000263900">
    <property type="component" value="Chromosome"/>
</dbReference>
<name>A0A3B7MMA8_9BACT</name>
<feature type="transmembrane region" description="Helical" evidence="1">
    <location>
        <begin position="55"/>
        <end position="77"/>
    </location>
</feature>
<accession>A0A3B7MMA8</accession>
<keyword evidence="3" id="KW-1185">Reference proteome</keyword>
<keyword evidence="1" id="KW-0472">Membrane</keyword>
<feature type="transmembrane region" description="Helical" evidence="1">
    <location>
        <begin position="7"/>
        <end position="25"/>
    </location>
</feature>
<dbReference type="KEGG" id="pseg:D3H65_13110"/>
<dbReference type="EMBL" id="CP032157">
    <property type="protein sequence ID" value="AXY74867.1"/>
    <property type="molecule type" value="Genomic_DNA"/>
</dbReference>
<dbReference type="InterPro" id="IPR021257">
    <property type="entry name" value="DUF2809"/>
</dbReference>
<protein>
    <submittedName>
        <fullName evidence="2">DUF2809 domain-containing protein</fullName>
    </submittedName>
</protein>
<sequence>MFQFNKRYFLLALLLFVIEVLIALYAHDPIVRPYVGDVLVVILLYCLVKSFLKTPVVPTAIAVLLFAYLIETLQYFQIGHRLGLEHSQVAMTIIGNYFQWIDLIAYTAGGAIVLFIETRRAGNRVRGQAGGSDH</sequence>
<feature type="transmembrane region" description="Helical" evidence="1">
    <location>
        <begin position="31"/>
        <end position="48"/>
    </location>
</feature>
<evidence type="ECO:0000313" key="3">
    <source>
        <dbReference type="Proteomes" id="UP000263900"/>
    </source>
</evidence>
<dbReference type="AlphaFoldDB" id="A0A3B7MMA8"/>